<feature type="compositionally biased region" description="Low complexity" evidence="1">
    <location>
        <begin position="133"/>
        <end position="148"/>
    </location>
</feature>
<protein>
    <submittedName>
        <fullName evidence="2">Uncharacterized protein</fullName>
    </submittedName>
</protein>
<feature type="region of interest" description="Disordered" evidence="1">
    <location>
        <begin position="66"/>
        <end position="91"/>
    </location>
</feature>
<dbReference type="EMBL" id="JABCRI010000002">
    <property type="protein sequence ID" value="KAF8410019.1"/>
    <property type="molecule type" value="Genomic_DNA"/>
</dbReference>
<feature type="compositionally biased region" description="Basic and acidic residues" evidence="1">
    <location>
        <begin position="175"/>
        <end position="189"/>
    </location>
</feature>
<evidence type="ECO:0000256" key="1">
    <source>
        <dbReference type="SAM" id="MobiDB-lite"/>
    </source>
</evidence>
<feature type="compositionally biased region" description="Basic and acidic residues" evidence="1">
    <location>
        <begin position="67"/>
        <end position="78"/>
    </location>
</feature>
<dbReference type="InterPro" id="IPR012442">
    <property type="entry name" value="DUF1645_plant"/>
</dbReference>
<comment type="caution">
    <text evidence="2">The sequence shown here is derived from an EMBL/GenBank/DDBJ whole genome shotgun (WGS) entry which is preliminary data.</text>
</comment>
<gene>
    <name evidence="2" type="ORF">HHK36_002539</name>
</gene>
<dbReference type="PANTHER" id="PTHR33095">
    <property type="entry name" value="OS07G0619500 PROTEIN"/>
    <property type="match status" value="1"/>
</dbReference>
<accession>A0A834ZM79</accession>
<feature type="compositionally biased region" description="Acidic residues" evidence="1">
    <location>
        <begin position="80"/>
        <end position="89"/>
    </location>
</feature>
<dbReference type="OrthoDB" id="667051at2759"/>
<evidence type="ECO:0000313" key="3">
    <source>
        <dbReference type="Proteomes" id="UP000655225"/>
    </source>
</evidence>
<name>A0A834ZM79_TETSI</name>
<reference evidence="2 3" key="1">
    <citation type="submission" date="2020-04" db="EMBL/GenBank/DDBJ databases">
        <title>Plant Genome Project.</title>
        <authorList>
            <person name="Zhang R.-G."/>
        </authorList>
    </citation>
    <scope>NUCLEOTIDE SEQUENCE [LARGE SCALE GENOMIC DNA]</scope>
    <source>
        <strain evidence="2">YNK0</strain>
        <tissue evidence="2">Leaf</tissue>
    </source>
</reference>
<keyword evidence="3" id="KW-1185">Reference proteome</keyword>
<feature type="compositionally biased region" description="Basic and acidic residues" evidence="1">
    <location>
        <begin position="153"/>
        <end position="167"/>
    </location>
</feature>
<dbReference type="OMA" id="PLNGPRC"/>
<dbReference type="PANTHER" id="PTHR33095:SF81">
    <property type="entry name" value="OS07G0619500 PROTEIN"/>
    <property type="match status" value="1"/>
</dbReference>
<proteinExistence type="predicted"/>
<organism evidence="2 3">
    <name type="scientific">Tetracentron sinense</name>
    <name type="common">Spur-leaf</name>
    <dbReference type="NCBI Taxonomy" id="13715"/>
    <lineage>
        <taxon>Eukaryota</taxon>
        <taxon>Viridiplantae</taxon>
        <taxon>Streptophyta</taxon>
        <taxon>Embryophyta</taxon>
        <taxon>Tracheophyta</taxon>
        <taxon>Spermatophyta</taxon>
        <taxon>Magnoliopsida</taxon>
        <taxon>Trochodendrales</taxon>
        <taxon>Trochodendraceae</taxon>
        <taxon>Tetracentron</taxon>
    </lineage>
</organism>
<feature type="region of interest" description="Disordered" evidence="1">
    <location>
        <begin position="107"/>
        <end position="247"/>
    </location>
</feature>
<dbReference type="AlphaFoldDB" id="A0A834ZM79"/>
<sequence length="365" mass="40427">MEVVIPVPATDFNFDSGCSSPYISAPSSPKPFGELYFSAPTSPTRASAIYRDFNNSSASFSLIPFDWEEKPGKPKSNENPDNDDDDDFAFDFSGELERASLSAEELFDGGKIRPLKPPPRLQIGSGFDESVTRKSPVSSPRSPRSTISQGKKMFRDAFSPRHKKDSDPFAAAIEQTRKGAEQERGRERVYVSSSSNLGRRGTRSFSPLRVSEFALEEEEEAQQNTKPSSLNTKPPTPSSSSSSSSSSYFKSYRKWRLKDFLLFRSASEGRGTNKDLLSKYAAFSKKNDDVKNASFRSTDSAGSVSSSIRRGQVSAHELHYTANRAVLEESRRKTFLPYKQGLLGCTWFNPTVHGFAKGSSFLTRG</sequence>
<dbReference type="Proteomes" id="UP000655225">
    <property type="component" value="Unassembled WGS sequence"/>
</dbReference>
<feature type="compositionally biased region" description="Low complexity" evidence="1">
    <location>
        <begin position="225"/>
        <end position="247"/>
    </location>
</feature>
<dbReference type="Pfam" id="PF07816">
    <property type="entry name" value="DUF1645"/>
    <property type="match status" value="1"/>
</dbReference>
<evidence type="ECO:0000313" key="2">
    <source>
        <dbReference type="EMBL" id="KAF8410019.1"/>
    </source>
</evidence>